<gene>
    <name evidence="9" type="ORF">OP10G_3457</name>
</gene>
<dbReference type="KEGG" id="fgi:OP10G_3457"/>
<dbReference type="GO" id="GO:0006508">
    <property type="term" value="P:proteolysis"/>
    <property type="evidence" value="ECO:0007669"/>
    <property type="project" value="UniProtKB-KW"/>
</dbReference>
<evidence type="ECO:0000313" key="10">
    <source>
        <dbReference type="Proteomes" id="UP000027982"/>
    </source>
</evidence>
<proteinExistence type="predicted"/>
<keyword evidence="2" id="KW-0645">Protease</keyword>
<dbReference type="InterPro" id="IPR030400">
    <property type="entry name" value="Sedolisin_dom"/>
</dbReference>
<dbReference type="GO" id="GO:0004252">
    <property type="term" value="F:serine-type endopeptidase activity"/>
    <property type="evidence" value="ECO:0007669"/>
    <property type="project" value="InterPro"/>
</dbReference>
<name>A0A068NVK5_FIMGI</name>
<dbReference type="PANTHER" id="PTHR14218:SF15">
    <property type="entry name" value="TRIPEPTIDYL-PEPTIDASE 1"/>
    <property type="match status" value="1"/>
</dbReference>
<dbReference type="eggNOG" id="COG3170">
    <property type="taxonomic scope" value="Bacteria"/>
</dbReference>
<dbReference type="AlphaFoldDB" id="A0A068NVK5"/>
<sequence>MAQQTPTRRIAVPMSEPEGISRAIPIGHAASDRTLHLTVSLPYGDAAGMQSFVDDVSNPKSPEYRHFITPEQVGQRFGVSAANVQKVADYLTSQGMKIQLVGKNRLSIMADATVAQAEAAFQTNISQFAWNTLDVPAGGLYSFTTEPSLPASVAPLVIDISGMENFTRPKPRTFLTPTQLRTLYGVAPLYSGGSQGQGRTVGVSSWDGFKLSNIPHEYTQFALPTPAGGVGSNVSVVTILSGMNGPNDGEADLDIQTVLAMSPLCNLIIYDGGNLHTGVNLTGTLTKEANDNNADIITESYGWQLGSSTATAVHNLHLSMSAQGITYMAASGDSGTDLSFFYPNIEPEVLSVGGTTAVATAAGVRTSETGWSGSGGGWNTNAAAFNVLPAYQKGTGVPTNINFRLNPDLALDADPNTGYVVFLDDGVHPAGFYQIGGTSGASPTFAGALADAEQRLIALGSLPANAAGKKRFGRIQDLIYSYNGDSSVFFDILTGANGTLPNGQTSTAKAGWDFVTGWGAMNFDAFVTKVANFPKVSTVTVAPTTVEGGSATAVTGTVTLTKPALTGGDVVTLASSDSAVTVPGSITIAAGATTGTFAVTTKAVGALKTVTLTASKSNSSATCPLTVTTPVPTALAIAPASAVGGSATGGTGTVTVDIAAPAGGLAVALTSSNTAAATVPASVTIAQGATTATFPVTPQVVTASTAATITATSGGKSKTAPFTSLATRLSAFSLNPATVFGGTASVGTVTLAGPAPTGGISVAISLSDATLATLSSATVTIPAGSTSGTVTVNSKAVDVAKTLTVTATYAGVSKPATLTINKAALASMTSSLATALGGVNSPVVTATLTSPAGPAGAVVSISTNLPSVAKFAVTTLTIPAGSKTATATLTTMPVAADTAVSILGSFNGNKSAAVTVQAATLVSITLNPTSVLGNGVNAVTGTITLNGPAGPNVRTVSLASSNGTVVTVPTTVNVLTGATTATFSFKPKAVAASTSVTITATLAAISKTATLTVTH</sequence>
<evidence type="ECO:0000256" key="1">
    <source>
        <dbReference type="ARBA" id="ARBA00001913"/>
    </source>
</evidence>
<evidence type="ECO:0000256" key="7">
    <source>
        <dbReference type="ARBA" id="ARBA00023145"/>
    </source>
</evidence>
<organism evidence="9 10">
    <name type="scientific">Fimbriimonas ginsengisoli Gsoil 348</name>
    <dbReference type="NCBI Taxonomy" id="661478"/>
    <lineage>
        <taxon>Bacteria</taxon>
        <taxon>Bacillati</taxon>
        <taxon>Armatimonadota</taxon>
        <taxon>Fimbriimonadia</taxon>
        <taxon>Fimbriimonadales</taxon>
        <taxon>Fimbriimonadaceae</taxon>
        <taxon>Fimbriimonas</taxon>
    </lineage>
</organism>
<evidence type="ECO:0000313" key="9">
    <source>
        <dbReference type="EMBL" id="AIE86825.1"/>
    </source>
</evidence>
<dbReference type="InterPro" id="IPR050819">
    <property type="entry name" value="Tripeptidyl-peptidase_I"/>
</dbReference>
<dbReference type="Gene3D" id="3.40.50.200">
    <property type="entry name" value="Peptidase S8/S53 domain"/>
    <property type="match status" value="1"/>
</dbReference>
<dbReference type="CDD" id="cd11377">
    <property type="entry name" value="Pro-peptidase_S53"/>
    <property type="match status" value="1"/>
</dbReference>
<dbReference type="SMART" id="SM00944">
    <property type="entry name" value="Pro-kuma_activ"/>
    <property type="match status" value="1"/>
</dbReference>
<dbReference type="CDD" id="cd04056">
    <property type="entry name" value="Peptidases_S53"/>
    <property type="match status" value="1"/>
</dbReference>
<comment type="cofactor">
    <cofactor evidence="1">
        <name>Ca(2+)</name>
        <dbReference type="ChEBI" id="CHEBI:29108"/>
    </cofactor>
</comment>
<reference evidence="9 10" key="1">
    <citation type="journal article" date="2014" name="PLoS ONE">
        <title>The first complete genome sequence of the class fimbriimonadia in the phylum armatimonadetes.</title>
        <authorList>
            <person name="Hu Z.Y."/>
            <person name="Wang Y.Z."/>
            <person name="Im W.T."/>
            <person name="Wang S.Y."/>
            <person name="Zhao G.P."/>
            <person name="Zheng H.J."/>
            <person name="Quan Z.X."/>
        </authorList>
    </citation>
    <scope>NUCLEOTIDE SEQUENCE [LARGE SCALE GENOMIC DNA]</scope>
    <source>
        <strain evidence="9">Gsoil 348</strain>
    </source>
</reference>
<dbReference type="PANTHER" id="PTHR14218">
    <property type="entry name" value="PROTEASE S8 TRIPEPTIDYL PEPTIDASE I CLN2"/>
    <property type="match status" value="1"/>
</dbReference>
<evidence type="ECO:0000256" key="4">
    <source>
        <dbReference type="ARBA" id="ARBA00022801"/>
    </source>
</evidence>
<evidence type="ECO:0000256" key="2">
    <source>
        <dbReference type="ARBA" id="ARBA00022670"/>
    </source>
</evidence>
<dbReference type="GO" id="GO:0046872">
    <property type="term" value="F:metal ion binding"/>
    <property type="evidence" value="ECO:0007669"/>
    <property type="project" value="UniProtKB-KW"/>
</dbReference>
<dbReference type="eggNOG" id="COG4934">
    <property type="taxonomic scope" value="Bacteria"/>
</dbReference>
<evidence type="ECO:0000256" key="6">
    <source>
        <dbReference type="ARBA" id="ARBA00022837"/>
    </source>
</evidence>
<keyword evidence="4" id="KW-0378">Hydrolase</keyword>
<keyword evidence="5" id="KW-0720">Serine protease</keyword>
<dbReference type="SUPFAM" id="SSF52743">
    <property type="entry name" value="Subtilisin-like"/>
    <property type="match status" value="1"/>
</dbReference>
<dbReference type="SUPFAM" id="SSF54897">
    <property type="entry name" value="Protease propeptides/inhibitors"/>
    <property type="match status" value="1"/>
</dbReference>
<feature type="domain" description="Peptidase S53" evidence="8">
    <location>
        <begin position="174"/>
        <end position="533"/>
    </location>
</feature>
<dbReference type="Pfam" id="PF09286">
    <property type="entry name" value="Pro-kuma_activ"/>
    <property type="match status" value="1"/>
</dbReference>
<accession>A0A068NVK5</accession>
<dbReference type="EMBL" id="CP007139">
    <property type="protein sequence ID" value="AIE86825.1"/>
    <property type="molecule type" value="Genomic_DNA"/>
</dbReference>
<keyword evidence="3" id="KW-0479">Metal-binding</keyword>
<evidence type="ECO:0000259" key="8">
    <source>
        <dbReference type="PROSITE" id="PS51695"/>
    </source>
</evidence>
<dbReference type="PROSITE" id="PS51695">
    <property type="entry name" value="SEDOLISIN"/>
    <property type="match status" value="1"/>
</dbReference>
<evidence type="ECO:0000256" key="5">
    <source>
        <dbReference type="ARBA" id="ARBA00022825"/>
    </source>
</evidence>
<dbReference type="STRING" id="661478.OP10G_3457"/>
<dbReference type="InterPro" id="IPR036852">
    <property type="entry name" value="Peptidase_S8/S53_dom_sf"/>
</dbReference>
<keyword evidence="10" id="KW-1185">Reference proteome</keyword>
<keyword evidence="6" id="KW-0106">Calcium</keyword>
<dbReference type="Proteomes" id="UP000027982">
    <property type="component" value="Chromosome"/>
</dbReference>
<protein>
    <submittedName>
        <fullName evidence="9">Peptidase S53 propeptide</fullName>
    </submittedName>
</protein>
<evidence type="ECO:0000256" key="3">
    <source>
        <dbReference type="ARBA" id="ARBA00022723"/>
    </source>
</evidence>
<dbReference type="GO" id="GO:0008240">
    <property type="term" value="F:tripeptidyl-peptidase activity"/>
    <property type="evidence" value="ECO:0007669"/>
    <property type="project" value="TreeGrafter"/>
</dbReference>
<keyword evidence="7" id="KW-0865">Zymogen</keyword>
<dbReference type="HOGENOM" id="CLU_294872_0_0_0"/>
<dbReference type="InterPro" id="IPR015366">
    <property type="entry name" value="S53_propep"/>
</dbReference>